<keyword evidence="3" id="KW-1185">Reference proteome</keyword>
<organism evidence="2 3">
    <name type="scientific">Novosphingobium flavum</name>
    <dbReference type="NCBI Taxonomy" id="1778672"/>
    <lineage>
        <taxon>Bacteria</taxon>
        <taxon>Pseudomonadati</taxon>
        <taxon>Pseudomonadota</taxon>
        <taxon>Alphaproteobacteria</taxon>
        <taxon>Sphingomonadales</taxon>
        <taxon>Sphingomonadaceae</taxon>
        <taxon>Novosphingobium</taxon>
    </lineage>
</organism>
<dbReference type="Proteomes" id="UP000566813">
    <property type="component" value="Unassembled WGS sequence"/>
</dbReference>
<evidence type="ECO:0000256" key="1">
    <source>
        <dbReference type="SAM" id="Phobius"/>
    </source>
</evidence>
<gene>
    <name evidence="2" type="ORF">H7F51_00065</name>
</gene>
<keyword evidence="1" id="KW-0812">Transmembrane</keyword>
<name>A0A7X1FNC3_9SPHN</name>
<reference evidence="2 3" key="1">
    <citation type="submission" date="2020-08" db="EMBL/GenBank/DDBJ databases">
        <title>The genome sequence of type strain Novosphingobium flavum NBRC 111647.</title>
        <authorList>
            <person name="Liu Y."/>
        </authorList>
    </citation>
    <scope>NUCLEOTIDE SEQUENCE [LARGE SCALE GENOMIC DNA]</scope>
    <source>
        <strain evidence="2 3">NBRC 111647</strain>
    </source>
</reference>
<evidence type="ECO:0000313" key="2">
    <source>
        <dbReference type="EMBL" id="MBC2663903.1"/>
    </source>
</evidence>
<proteinExistence type="predicted"/>
<dbReference type="AlphaFoldDB" id="A0A7X1FNC3"/>
<comment type="caution">
    <text evidence="2">The sequence shown here is derived from an EMBL/GenBank/DDBJ whole genome shotgun (WGS) entry which is preliminary data.</text>
</comment>
<feature type="transmembrane region" description="Helical" evidence="1">
    <location>
        <begin position="20"/>
        <end position="37"/>
    </location>
</feature>
<feature type="transmembrane region" description="Helical" evidence="1">
    <location>
        <begin position="43"/>
        <end position="61"/>
    </location>
</feature>
<sequence>MSVQTDRIPRRFRIARTWQWFAAAVSAAFVLTCFVGWPLGFFWPSLVAFVGFIPSVWLFNIRCYKCGYPAFADFQADERLKRDERFSTRFWGQEYGGVHLPLRHRCTKCGANFI</sequence>
<evidence type="ECO:0000313" key="3">
    <source>
        <dbReference type="Proteomes" id="UP000566813"/>
    </source>
</evidence>
<accession>A0A7X1FNC3</accession>
<protein>
    <submittedName>
        <fullName evidence="2">Uncharacterized protein</fullName>
    </submittedName>
</protein>
<keyword evidence="1" id="KW-0472">Membrane</keyword>
<dbReference type="EMBL" id="JACLAW010000001">
    <property type="protein sequence ID" value="MBC2663903.1"/>
    <property type="molecule type" value="Genomic_DNA"/>
</dbReference>
<keyword evidence="1" id="KW-1133">Transmembrane helix</keyword>
<dbReference type="RefSeq" id="WP_185662172.1">
    <property type="nucleotide sequence ID" value="NZ_JACLAW010000001.1"/>
</dbReference>